<dbReference type="SUPFAM" id="SSF53697">
    <property type="entry name" value="SIS domain"/>
    <property type="match status" value="1"/>
</dbReference>
<keyword evidence="5" id="KW-1185">Reference proteome</keyword>
<dbReference type="PANTHER" id="PTHR30514">
    <property type="entry name" value="GLUCOKINASE"/>
    <property type="match status" value="1"/>
</dbReference>
<evidence type="ECO:0000313" key="5">
    <source>
        <dbReference type="Proteomes" id="UP000298615"/>
    </source>
</evidence>
<dbReference type="InterPro" id="IPR047640">
    <property type="entry name" value="RpiR-like"/>
</dbReference>
<dbReference type="InterPro" id="IPR001347">
    <property type="entry name" value="SIS_dom"/>
</dbReference>
<dbReference type="EMBL" id="CP039712">
    <property type="protein sequence ID" value="QCI86519.1"/>
    <property type="molecule type" value="Genomic_DNA"/>
</dbReference>
<protein>
    <submittedName>
        <fullName evidence="4">MurR/RpiR family transcriptional regulator</fullName>
    </submittedName>
</protein>
<evidence type="ECO:0000313" key="4">
    <source>
        <dbReference type="EMBL" id="QCI86519.1"/>
    </source>
</evidence>
<dbReference type="Proteomes" id="UP000298615">
    <property type="component" value="Chromosome"/>
</dbReference>
<dbReference type="PANTHER" id="PTHR30514:SF10">
    <property type="entry name" value="MURR_RPIR FAMILY TRANSCRIPTIONAL REGULATOR"/>
    <property type="match status" value="1"/>
</dbReference>
<evidence type="ECO:0000256" key="2">
    <source>
        <dbReference type="ARBA" id="ARBA00023125"/>
    </source>
</evidence>
<dbReference type="PROSITE" id="PS51071">
    <property type="entry name" value="HTH_RPIR"/>
    <property type="match status" value="1"/>
</dbReference>
<dbReference type="GO" id="GO:0003700">
    <property type="term" value="F:DNA-binding transcription factor activity"/>
    <property type="evidence" value="ECO:0007669"/>
    <property type="project" value="InterPro"/>
</dbReference>
<sequence>MLILQALKEKKNFNSSEIELANYILTNAEDVLDDSIQELSNKTFHATSTIYRLCRKIGLKGYKDFKIKLSAELQANPVTPSLVDPNFPFKKEDNTRSIAKKILELSISSLEYTEKLLTDNLIDQATHYLTNANKIGIFGYGDTYLPALNFQNKMMKIGKRVELTPIPGETHQLAFQFSPEDCAIVLSYSGQSKNMYEIAQILRQRKTKIIAITSNGDSHIAALSDLSIEIANKESQSVKQSTFSSQLAIDYVLNTLYSCLFVENFEVNQQKRISAELNFLNDRFF</sequence>
<dbReference type="InterPro" id="IPR000281">
    <property type="entry name" value="HTH_RpiR"/>
</dbReference>
<organism evidence="4 5">
    <name type="scientific">Vagococcus zengguangii</name>
    <dbReference type="NCBI Taxonomy" id="2571750"/>
    <lineage>
        <taxon>Bacteria</taxon>
        <taxon>Bacillati</taxon>
        <taxon>Bacillota</taxon>
        <taxon>Bacilli</taxon>
        <taxon>Lactobacillales</taxon>
        <taxon>Enterococcaceae</taxon>
        <taxon>Vagococcus</taxon>
    </lineage>
</organism>
<evidence type="ECO:0000256" key="3">
    <source>
        <dbReference type="ARBA" id="ARBA00023163"/>
    </source>
</evidence>
<dbReference type="RefSeq" id="WP_136953350.1">
    <property type="nucleotide sequence ID" value="NZ_CP039712.1"/>
</dbReference>
<dbReference type="PROSITE" id="PS51464">
    <property type="entry name" value="SIS"/>
    <property type="match status" value="1"/>
</dbReference>
<dbReference type="Pfam" id="PF01418">
    <property type="entry name" value="HTH_6"/>
    <property type="match status" value="1"/>
</dbReference>
<dbReference type="Pfam" id="PF01380">
    <property type="entry name" value="SIS"/>
    <property type="match status" value="1"/>
</dbReference>
<reference evidence="4 5" key="1">
    <citation type="submission" date="2019-04" db="EMBL/GenBank/DDBJ databases">
        <title>Vagococcus sp. nov., isolated from faeces of yaks (Bos grunniens).</title>
        <authorList>
            <person name="Ge Y."/>
        </authorList>
    </citation>
    <scope>NUCLEOTIDE SEQUENCE [LARGE SCALE GENOMIC DNA]</scope>
    <source>
        <strain evidence="4 5">MN-17</strain>
    </source>
</reference>
<keyword evidence="3" id="KW-0804">Transcription</keyword>
<dbReference type="AlphaFoldDB" id="A0A4D7CR35"/>
<evidence type="ECO:0000256" key="1">
    <source>
        <dbReference type="ARBA" id="ARBA00023015"/>
    </source>
</evidence>
<gene>
    <name evidence="4" type="ORF">FA707_05845</name>
</gene>
<dbReference type="GO" id="GO:0097367">
    <property type="term" value="F:carbohydrate derivative binding"/>
    <property type="evidence" value="ECO:0007669"/>
    <property type="project" value="InterPro"/>
</dbReference>
<dbReference type="OrthoDB" id="3684496at2"/>
<dbReference type="KEGG" id="vao:FA707_05845"/>
<dbReference type="InterPro" id="IPR009057">
    <property type="entry name" value="Homeodomain-like_sf"/>
</dbReference>
<dbReference type="Gene3D" id="1.10.10.10">
    <property type="entry name" value="Winged helix-like DNA-binding domain superfamily/Winged helix DNA-binding domain"/>
    <property type="match status" value="1"/>
</dbReference>
<keyword evidence="2" id="KW-0238">DNA-binding</keyword>
<dbReference type="SUPFAM" id="SSF46689">
    <property type="entry name" value="Homeodomain-like"/>
    <property type="match status" value="1"/>
</dbReference>
<accession>A0A4D7CR35</accession>
<dbReference type="InterPro" id="IPR035472">
    <property type="entry name" value="RpiR-like_SIS"/>
</dbReference>
<dbReference type="CDD" id="cd05013">
    <property type="entry name" value="SIS_RpiR"/>
    <property type="match status" value="1"/>
</dbReference>
<dbReference type="GO" id="GO:0003677">
    <property type="term" value="F:DNA binding"/>
    <property type="evidence" value="ECO:0007669"/>
    <property type="project" value="UniProtKB-KW"/>
</dbReference>
<dbReference type="GO" id="GO:1901135">
    <property type="term" value="P:carbohydrate derivative metabolic process"/>
    <property type="evidence" value="ECO:0007669"/>
    <property type="project" value="InterPro"/>
</dbReference>
<keyword evidence="1" id="KW-0805">Transcription regulation</keyword>
<proteinExistence type="predicted"/>
<dbReference type="Gene3D" id="3.40.50.10490">
    <property type="entry name" value="Glucose-6-phosphate isomerase like protein, domain 1"/>
    <property type="match status" value="1"/>
</dbReference>
<dbReference type="InterPro" id="IPR046348">
    <property type="entry name" value="SIS_dom_sf"/>
</dbReference>
<dbReference type="InterPro" id="IPR036388">
    <property type="entry name" value="WH-like_DNA-bd_sf"/>
</dbReference>
<name>A0A4D7CR35_9ENTE</name>